<dbReference type="AlphaFoldDB" id="A0AAV5TSS0"/>
<protein>
    <recommendedName>
        <fullName evidence="4">Sushi domain-containing protein</fullName>
    </recommendedName>
</protein>
<dbReference type="EMBL" id="BTSX01000004">
    <property type="protein sequence ID" value="GMS97426.1"/>
    <property type="molecule type" value="Genomic_DNA"/>
</dbReference>
<keyword evidence="1" id="KW-0732">Signal</keyword>
<organism evidence="2 3">
    <name type="scientific">Pristionchus entomophagus</name>
    <dbReference type="NCBI Taxonomy" id="358040"/>
    <lineage>
        <taxon>Eukaryota</taxon>
        <taxon>Metazoa</taxon>
        <taxon>Ecdysozoa</taxon>
        <taxon>Nematoda</taxon>
        <taxon>Chromadorea</taxon>
        <taxon>Rhabditida</taxon>
        <taxon>Rhabditina</taxon>
        <taxon>Diplogasteromorpha</taxon>
        <taxon>Diplogasteroidea</taxon>
        <taxon>Neodiplogasteridae</taxon>
        <taxon>Pristionchus</taxon>
    </lineage>
</organism>
<dbReference type="Proteomes" id="UP001432027">
    <property type="component" value="Unassembled WGS sequence"/>
</dbReference>
<accession>A0AAV5TSS0</accession>
<keyword evidence="3" id="KW-1185">Reference proteome</keyword>
<name>A0AAV5TSS0_9BILA</name>
<evidence type="ECO:0000313" key="3">
    <source>
        <dbReference type="Proteomes" id="UP001432027"/>
    </source>
</evidence>
<reference evidence="2" key="1">
    <citation type="submission" date="2023-10" db="EMBL/GenBank/DDBJ databases">
        <title>Genome assembly of Pristionchus species.</title>
        <authorList>
            <person name="Yoshida K."/>
            <person name="Sommer R.J."/>
        </authorList>
    </citation>
    <scope>NUCLEOTIDE SEQUENCE</scope>
    <source>
        <strain evidence="2">RS0144</strain>
    </source>
</reference>
<evidence type="ECO:0000313" key="2">
    <source>
        <dbReference type="EMBL" id="GMS97426.1"/>
    </source>
</evidence>
<proteinExistence type="predicted"/>
<sequence length="437" mass="45783">RSGFSSSPYNMISNLLLMSMCLPLAWACVPVKPGEDMPCPTVPFAAAIPGQITSPLESKVGAGGTMVYYCETGYTMYSDDGTALPAATELQCKPNSGMLTQNGAPIGSKKYACTKPADCKLCDAAFMNLYDATNTAQPSATAGIPPPDCLYECPADSAFTVNDQTHKSVICRMDTQAITLDTATGPTLAVKTSCAACTCMDSDLSSGSDLCAIRKLCTKAKFNSFCSATCPDKSVSIYKDATGTVLTSSPDISCVKGSWVKEVIPGTATVAACQYDDGAGFETEPAAPCTKLAPFACVAGCNPDNLIYVKSENGWTAMCKDGSFITPNFGIDASSASCTPPNGFMSNNQVITEANCVTDESQVADCLAELPDPSVMNNVKFDCAFGECFLTCNTAGQMFEYMDIALGQIVKNQNIKCIGPEPFSVTAGSISDVKCVV</sequence>
<feature type="signal peptide" evidence="1">
    <location>
        <begin position="1"/>
        <end position="27"/>
    </location>
</feature>
<evidence type="ECO:0008006" key="4">
    <source>
        <dbReference type="Google" id="ProtNLM"/>
    </source>
</evidence>
<evidence type="ECO:0000256" key="1">
    <source>
        <dbReference type="SAM" id="SignalP"/>
    </source>
</evidence>
<comment type="caution">
    <text evidence="2">The sequence shown here is derived from an EMBL/GenBank/DDBJ whole genome shotgun (WGS) entry which is preliminary data.</text>
</comment>
<gene>
    <name evidence="2" type="ORF">PENTCL1PPCAC_19601</name>
</gene>
<feature type="non-terminal residue" evidence="2">
    <location>
        <position position="1"/>
    </location>
</feature>
<feature type="chain" id="PRO_5043842885" description="Sushi domain-containing protein" evidence="1">
    <location>
        <begin position="28"/>
        <end position="437"/>
    </location>
</feature>